<accession>A0A151WSG0</accession>
<sequence length="220" mass="25150">YLEELLESINDIGYYTFSNNLQRDVIPRILHLTRGITDLNRRMNNMVTKETLEKSFKTTGNDMIVRALKDTQKDISKMQSDVENVRNNVKEGSKSVSTLSTKVTNEILHLTRGITDLNLRMNNMVTNETLEKSFKMTGNDMIARALQGVVTTKELEKTVPNMIEKSLKTTGNAMIARALQGVVTTKELEKTVSEVTNKKLEKRYRTLLGKIRLRARVKVW</sequence>
<dbReference type="EMBL" id="KQ982801">
    <property type="protein sequence ID" value="KYQ50565.1"/>
    <property type="molecule type" value="Genomic_DNA"/>
</dbReference>
<name>A0A151WSG0_9HYME</name>
<organism evidence="1 2">
    <name type="scientific">Mycetomoellerius zeteki</name>
    <dbReference type="NCBI Taxonomy" id="64791"/>
    <lineage>
        <taxon>Eukaryota</taxon>
        <taxon>Metazoa</taxon>
        <taxon>Ecdysozoa</taxon>
        <taxon>Arthropoda</taxon>
        <taxon>Hexapoda</taxon>
        <taxon>Insecta</taxon>
        <taxon>Pterygota</taxon>
        <taxon>Neoptera</taxon>
        <taxon>Endopterygota</taxon>
        <taxon>Hymenoptera</taxon>
        <taxon>Apocrita</taxon>
        <taxon>Aculeata</taxon>
        <taxon>Formicoidea</taxon>
        <taxon>Formicidae</taxon>
        <taxon>Myrmicinae</taxon>
        <taxon>Mycetomoellerius</taxon>
    </lineage>
</organism>
<gene>
    <name evidence="1" type="ORF">ALC60_10342</name>
</gene>
<reference evidence="1 2" key="1">
    <citation type="submission" date="2015-09" db="EMBL/GenBank/DDBJ databases">
        <title>Trachymyrmex zeteki WGS genome.</title>
        <authorList>
            <person name="Nygaard S."/>
            <person name="Hu H."/>
            <person name="Boomsma J."/>
            <person name="Zhang G."/>
        </authorList>
    </citation>
    <scope>NUCLEOTIDE SEQUENCE [LARGE SCALE GENOMIC DNA]</scope>
    <source>
        <strain evidence="1">Tzet28-1</strain>
        <tissue evidence="1">Whole body</tissue>
    </source>
</reference>
<dbReference type="AlphaFoldDB" id="A0A151WSG0"/>
<keyword evidence="2" id="KW-1185">Reference proteome</keyword>
<evidence type="ECO:0000313" key="1">
    <source>
        <dbReference type="EMBL" id="KYQ50565.1"/>
    </source>
</evidence>
<proteinExistence type="predicted"/>
<evidence type="ECO:0000313" key="2">
    <source>
        <dbReference type="Proteomes" id="UP000075809"/>
    </source>
</evidence>
<dbReference type="Proteomes" id="UP000075809">
    <property type="component" value="Unassembled WGS sequence"/>
</dbReference>
<protein>
    <submittedName>
        <fullName evidence="1">Uncharacterized protein</fullName>
    </submittedName>
</protein>
<feature type="non-terminal residue" evidence="1">
    <location>
        <position position="1"/>
    </location>
</feature>